<dbReference type="Proteomes" id="UP000008744">
    <property type="component" value="Unassembled WGS sequence"/>
</dbReference>
<dbReference type="GO" id="GO:0004185">
    <property type="term" value="F:serine-type carboxypeptidase activity"/>
    <property type="evidence" value="ECO:0007669"/>
    <property type="project" value="InterPro"/>
</dbReference>
<keyword evidence="4 7" id="KW-0732">Signal</keyword>
<evidence type="ECO:0000256" key="6">
    <source>
        <dbReference type="ARBA" id="ARBA00023180"/>
    </source>
</evidence>
<keyword evidence="5" id="KW-0378">Hydrolase</keyword>
<dbReference type="OrthoDB" id="443318at2759"/>
<proteinExistence type="inferred from homology"/>
<dbReference type="SUPFAM" id="SSF53474">
    <property type="entry name" value="alpha/beta-Hydrolases"/>
    <property type="match status" value="1"/>
</dbReference>
<sequence length="415" mass="47028">MSRALSCIVFLMASFTWRSDGRRGYGPGRQDWGHIEVRPGGHMFYWLFYTKDGDVPSCADRPLIIWLQGGPGSASTSYGNLGEVGPIDLDSRMRDSTWVKHFNVLFIDQPLGTGFSYLEEHTKFPENNRELGRDLVSFMKGFYGRHRAFQKVPLHIFGQSYGAKVAAEFALQLQDGQNRGQISFQLISVNLVSPWISPLHSVMSWGRILLRIGAVDEQMYKEIHAASLQVAHLMRRNLWSDASNQMFIVQRLIAAQRIGLYNFMDRSEESTELREAQIMNGPVRIALNLSDNLQFEGSSNFVFDRLSNDFMKPALTTVSQLLDGTSLKVNIISGQLDLICSTLGTMHWIKKLKWSERKAYFSAPREDIIFGNRIEGFQKTGGNLTIFYVKNAGHSVPVENPRAMSRILRIVTQFG</sequence>
<dbReference type="Pfam" id="PF00450">
    <property type="entry name" value="Peptidase_S10"/>
    <property type="match status" value="1"/>
</dbReference>
<feature type="chain" id="PRO_5002805168" evidence="7">
    <location>
        <begin position="22"/>
        <end position="415"/>
    </location>
</feature>
<dbReference type="eggNOG" id="KOG1283">
    <property type="taxonomic scope" value="Eukaryota"/>
</dbReference>
<evidence type="ECO:0000256" key="7">
    <source>
        <dbReference type="SAM" id="SignalP"/>
    </source>
</evidence>
<accession>B4H9D9</accession>
<name>B4H9D9_DROPE</name>
<dbReference type="InterPro" id="IPR001563">
    <property type="entry name" value="Peptidase_S10"/>
</dbReference>
<dbReference type="InterPro" id="IPR029058">
    <property type="entry name" value="AB_hydrolase_fold"/>
</dbReference>
<organism evidence="9">
    <name type="scientific">Drosophila persimilis</name>
    <name type="common">Fruit fly</name>
    <dbReference type="NCBI Taxonomy" id="7234"/>
    <lineage>
        <taxon>Eukaryota</taxon>
        <taxon>Metazoa</taxon>
        <taxon>Ecdysozoa</taxon>
        <taxon>Arthropoda</taxon>
        <taxon>Hexapoda</taxon>
        <taxon>Insecta</taxon>
        <taxon>Pterygota</taxon>
        <taxon>Neoptera</taxon>
        <taxon>Endopterygota</taxon>
        <taxon>Diptera</taxon>
        <taxon>Brachycera</taxon>
        <taxon>Muscomorpha</taxon>
        <taxon>Ephydroidea</taxon>
        <taxon>Drosophilidae</taxon>
        <taxon>Drosophila</taxon>
        <taxon>Sophophora</taxon>
    </lineage>
</organism>
<dbReference type="PhylomeDB" id="B4H9D9"/>
<dbReference type="OMA" id="TEHGPCH"/>
<dbReference type="GO" id="GO:0006508">
    <property type="term" value="P:proteolysis"/>
    <property type="evidence" value="ECO:0007669"/>
    <property type="project" value="UniProtKB-KW"/>
</dbReference>
<evidence type="ECO:0000256" key="2">
    <source>
        <dbReference type="ARBA" id="ARBA00022645"/>
    </source>
</evidence>
<dbReference type="SMR" id="B4H9D9"/>
<evidence type="ECO:0000256" key="1">
    <source>
        <dbReference type="ARBA" id="ARBA00009431"/>
    </source>
</evidence>
<dbReference type="HOGENOM" id="CLU_008523_1_0_1"/>
<keyword evidence="2" id="KW-0121">Carboxypeptidase</keyword>
<dbReference type="PANTHER" id="PTHR11802:SF3">
    <property type="entry name" value="RETINOID-INDUCIBLE SERINE CARBOXYPEPTIDASE"/>
    <property type="match status" value="1"/>
</dbReference>
<dbReference type="AlphaFoldDB" id="B4H9D9"/>
<evidence type="ECO:0000256" key="5">
    <source>
        <dbReference type="ARBA" id="ARBA00022801"/>
    </source>
</evidence>
<comment type="similarity">
    <text evidence="1">Belongs to the peptidase S10 family.</text>
</comment>
<evidence type="ECO:0000256" key="4">
    <source>
        <dbReference type="ARBA" id="ARBA00022729"/>
    </source>
</evidence>
<dbReference type="PRINTS" id="PR00724">
    <property type="entry name" value="CRBOXYPTASEC"/>
</dbReference>
<feature type="signal peptide" evidence="7">
    <location>
        <begin position="1"/>
        <end position="21"/>
    </location>
</feature>
<dbReference type="PANTHER" id="PTHR11802">
    <property type="entry name" value="SERINE PROTEASE FAMILY S10 SERINE CARBOXYPEPTIDASE"/>
    <property type="match status" value="1"/>
</dbReference>
<keyword evidence="3" id="KW-0645">Protease</keyword>
<evidence type="ECO:0000313" key="9">
    <source>
        <dbReference type="Proteomes" id="UP000008744"/>
    </source>
</evidence>
<keyword evidence="6" id="KW-0325">Glycoprotein</keyword>
<reference evidence="8 9" key="1">
    <citation type="journal article" date="2007" name="Nature">
        <title>Evolution of genes and genomes on the Drosophila phylogeny.</title>
        <authorList>
            <consortium name="Drosophila 12 Genomes Consortium"/>
            <person name="Clark A.G."/>
            <person name="Eisen M.B."/>
            <person name="Smith D.R."/>
            <person name="Bergman C.M."/>
            <person name="Oliver B."/>
            <person name="Markow T.A."/>
            <person name="Kaufman T.C."/>
            <person name="Kellis M."/>
            <person name="Gelbart W."/>
            <person name="Iyer V.N."/>
            <person name="Pollard D.A."/>
            <person name="Sackton T.B."/>
            <person name="Larracuente A.M."/>
            <person name="Singh N.D."/>
            <person name="Abad J.P."/>
            <person name="Abt D.N."/>
            <person name="Adryan B."/>
            <person name="Aguade M."/>
            <person name="Akashi H."/>
            <person name="Anderson W.W."/>
            <person name="Aquadro C.F."/>
            <person name="Ardell D.H."/>
            <person name="Arguello R."/>
            <person name="Artieri C.G."/>
            <person name="Barbash D.A."/>
            <person name="Barker D."/>
            <person name="Barsanti P."/>
            <person name="Batterham P."/>
            <person name="Batzoglou S."/>
            <person name="Begun D."/>
            <person name="Bhutkar A."/>
            <person name="Blanco E."/>
            <person name="Bosak S.A."/>
            <person name="Bradley R.K."/>
            <person name="Brand A.D."/>
            <person name="Brent M.R."/>
            <person name="Brooks A.N."/>
            <person name="Brown R.H."/>
            <person name="Butlin R.K."/>
            <person name="Caggese C."/>
            <person name="Calvi B.R."/>
            <person name="Bernardo de Carvalho A."/>
            <person name="Caspi A."/>
            <person name="Castrezana S."/>
            <person name="Celniker S.E."/>
            <person name="Chang J.L."/>
            <person name="Chapple C."/>
            <person name="Chatterji S."/>
            <person name="Chinwalla A."/>
            <person name="Civetta A."/>
            <person name="Clifton S.W."/>
            <person name="Comeron J.M."/>
            <person name="Costello J.C."/>
            <person name="Coyne J.A."/>
            <person name="Daub J."/>
            <person name="David R.G."/>
            <person name="Delcher A.L."/>
            <person name="Delehaunty K."/>
            <person name="Do C.B."/>
            <person name="Ebling H."/>
            <person name="Edwards K."/>
            <person name="Eickbush T."/>
            <person name="Evans J.D."/>
            <person name="Filipski A."/>
            <person name="Findeiss S."/>
            <person name="Freyhult E."/>
            <person name="Fulton L."/>
            <person name="Fulton R."/>
            <person name="Garcia A.C."/>
            <person name="Gardiner A."/>
            <person name="Garfield D.A."/>
            <person name="Garvin B.E."/>
            <person name="Gibson G."/>
            <person name="Gilbert D."/>
            <person name="Gnerre S."/>
            <person name="Godfrey J."/>
            <person name="Good R."/>
            <person name="Gotea V."/>
            <person name="Gravely B."/>
            <person name="Greenberg A.J."/>
            <person name="Griffiths-Jones S."/>
            <person name="Gross S."/>
            <person name="Guigo R."/>
            <person name="Gustafson E.A."/>
            <person name="Haerty W."/>
            <person name="Hahn M.W."/>
            <person name="Halligan D.L."/>
            <person name="Halpern A.L."/>
            <person name="Halter G.M."/>
            <person name="Han M.V."/>
            <person name="Heger A."/>
            <person name="Hillier L."/>
            <person name="Hinrichs A.S."/>
            <person name="Holmes I."/>
            <person name="Hoskins R.A."/>
            <person name="Hubisz M.J."/>
            <person name="Hultmark D."/>
            <person name="Huntley M.A."/>
            <person name="Jaffe D.B."/>
            <person name="Jagadeeshan S."/>
            <person name="Jeck W.R."/>
            <person name="Johnson J."/>
            <person name="Jones C.D."/>
            <person name="Jordan W.C."/>
            <person name="Karpen G.H."/>
            <person name="Kataoka E."/>
            <person name="Keightley P.D."/>
            <person name="Kheradpour P."/>
            <person name="Kirkness E.F."/>
            <person name="Koerich L.B."/>
            <person name="Kristiansen K."/>
            <person name="Kudrna D."/>
            <person name="Kulathinal R.J."/>
            <person name="Kumar S."/>
            <person name="Kwok R."/>
            <person name="Lander E."/>
            <person name="Langley C.H."/>
            <person name="Lapoint R."/>
            <person name="Lazzaro B.P."/>
            <person name="Lee S.J."/>
            <person name="Levesque L."/>
            <person name="Li R."/>
            <person name="Lin C.F."/>
            <person name="Lin M.F."/>
            <person name="Lindblad-Toh K."/>
            <person name="Llopart A."/>
            <person name="Long M."/>
            <person name="Low L."/>
            <person name="Lozovsky E."/>
            <person name="Lu J."/>
            <person name="Luo M."/>
            <person name="Machado C.A."/>
            <person name="Makalowski W."/>
            <person name="Marzo M."/>
            <person name="Matsuda M."/>
            <person name="Matzkin L."/>
            <person name="McAllister B."/>
            <person name="McBride C.S."/>
            <person name="McKernan B."/>
            <person name="McKernan K."/>
            <person name="Mendez-Lago M."/>
            <person name="Minx P."/>
            <person name="Mollenhauer M.U."/>
            <person name="Montooth K."/>
            <person name="Mount S.M."/>
            <person name="Mu X."/>
            <person name="Myers E."/>
            <person name="Negre B."/>
            <person name="Newfeld S."/>
            <person name="Nielsen R."/>
            <person name="Noor M.A."/>
            <person name="O'Grady P."/>
            <person name="Pachter L."/>
            <person name="Papaceit M."/>
            <person name="Parisi M.J."/>
            <person name="Parisi M."/>
            <person name="Parts L."/>
            <person name="Pedersen J.S."/>
            <person name="Pesole G."/>
            <person name="Phillippy A.M."/>
            <person name="Ponting C.P."/>
            <person name="Pop M."/>
            <person name="Porcelli D."/>
            <person name="Powell J.R."/>
            <person name="Prohaska S."/>
            <person name="Pruitt K."/>
            <person name="Puig M."/>
            <person name="Quesneville H."/>
            <person name="Ram K.R."/>
            <person name="Rand D."/>
            <person name="Rasmussen M.D."/>
            <person name="Reed L.K."/>
            <person name="Reenan R."/>
            <person name="Reily A."/>
            <person name="Remington K.A."/>
            <person name="Rieger T.T."/>
            <person name="Ritchie M.G."/>
            <person name="Robin C."/>
            <person name="Rogers Y.H."/>
            <person name="Rohde C."/>
            <person name="Rozas J."/>
            <person name="Rubenfield M.J."/>
            <person name="Ruiz A."/>
            <person name="Russo S."/>
            <person name="Salzberg S.L."/>
            <person name="Sanchez-Gracia A."/>
            <person name="Saranga D.J."/>
            <person name="Sato H."/>
            <person name="Schaeffer S.W."/>
            <person name="Schatz M.C."/>
            <person name="Schlenke T."/>
            <person name="Schwartz R."/>
            <person name="Segarra C."/>
            <person name="Singh R.S."/>
            <person name="Sirot L."/>
            <person name="Sirota M."/>
            <person name="Sisneros N.B."/>
            <person name="Smith C.D."/>
            <person name="Smith T.F."/>
            <person name="Spieth J."/>
            <person name="Stage D.E."/>
            <person name="Stark A."/>
            <person name="Stephan W."/>
            <person name="Strausberg R.L."/>
            <person name="Strempel S."/>
            <person name="Sturgill D."/>
            <person name="Sutton G."/>
            <person name="Sutton G.G."/>
            <person name="Tao W."/>
            <person name="Teichmann S."/>
            <person name="Tobari Y.N."/>
            <person name="Tomimura Y."/>
            <person name="Tsolas J.M."/>
            <person name="Valente V.L."/>
            <person name="Venter E."/>
            <person name="Venter J.C."/>
            <person name="Vicario S."/>
            <person name="Vieira F.G."/>
            <person name="Vilella A.J."/>
            <person name="Villasante A."/>
            <person name="Walenz B."/>
            <person name="Wang J."/>
            <person name="Wasserman M."/>
            <person name="Watts T."/>
            <person name="Wilson D."/>
            <person name="Wilson R.K."/>
            <person name="Wing R.A."/>
            <person name="Wolfner M.F."/>
            <person name="Wong A."/>
            <person name="Wong G.K."/>
            <person name="Wu C.I."/>
            <person name="Wu G."/>
            <person name="Yamamoto D."/>
            <person name="Yang H.P."/>
            <person name="Yang S.P."/>
            <person name="Yorke J.A."/>
            <person name="Yoshida K."/>
            <person name="Zdobnov E."/>
            <person name="Zhang P."/>
            <person name="Zhang Y."/>
            <person name="Zimin A.V."/>
            <person name="Baldwin J."/>
            <person name="Abdouelleil A."/>
            <person name="Abdulkadir J."/>
            <person name="Abebe A."/>
            <person name="Abera B."/>
            <person name="Abreu J."/>
            <person name="Acer S.C."/>
            <person name="Aftuck L."/>
            <person name="Alexander A."/>
            <person name="An P."/>
            <person name="Anderson E."/>
            <person name="Anderson S."/>
            <person name="Arachi H."/>
            <person name="Azer M."/>
            <person name="Bachantsang P."/>
            <person name="Barry A."/>
            <person name="Bayul T."/>
            <person name="Berlin A."/>
            <person name="Bessette D."/>
            <person name="Bloom T."/>
            <person name="Blye J."/>
            <person name="Boguslavskiy L."/>
            <person name="Bonnet C."/>
            <person name="Boukhgalter B."/>
            <person name="Bourzgui I."/>
            <person name="Brown A."/>
            <person name="Cahill P."/>
            <person name="Channer S."/>
            <person name="Cheshatsang Y."/>
            <person name="Chuda L."/>
            <person name="Citroen M."/>
            <person name="Collymore A."/>
            <person name="Cooke P."/>
            <person name="Costello M."/>
            <person name="D'Aco K."/>
            <person name="Daza R."/>
            <person name="De Haan G."/>
            <person name="DeGray S."/>
            <person name="DeMaso C."/>
            <person name="Dhargay N."/>
            <person name="Dooley K."/>
            <person name="Dooley E."/>
            <person name="Doricent M."/>
            <person name="Dorje P."/>
            <person name="Dorjee K."/>
            <person name="Dupes A."/>
            <person name="Elong R."/>
            <person name="Falk J."/>
            <person name="Farina A."/>
            <person name="Faro S."/>
            <person name="Ferguson D."/>
            <person name="Fisher S."/>
            <person name="Foley C.D."/>
            <person name="Franke A."/>
            <person name="Friedrich D."/>
            <person name="Gadbois L."/>
            <person name="Gearin G."/>
            <person name="Gearin C.R."/>
            <person name="Giannoukos G."/>
            <person name="Goode T."/>
            <person name="Graham J."/>
            <person name="Grandbois E."/>
            <person name="Grewal S."/>
            <person name="Gyaltsen K."/>
            <person name="Hafez N."/>
            <person name="Hagos B."/>
            <person name="Hall J."/>
            <person name="Henson C."/>
            <person name="Hollinger A."/>
            <person name="Honan T."/>
            <person name="Huard M.D."/>
            <person name="Hughes L."/>
            <person name="Hurhula B."/>
            <person name="Husby M.E."/>
            <person name="Kamat A."/>
            <person name="Kanga B."/>
            <person name="Kashin S."/>
            <person name="Khazanovich D."/>
            <person name="Kisner P."/>
            <person name="Lance K."/>
            <person name="Lara M."/>
            <person name="Lee W."/>
            <person name="Lennon N."/>
            <person name="Letendre F."/>
            <person name="LeVine R."/>
            <person name="Lipovsky A."/>
            <person name="Liu X."/>
            <person name="Liu J."/>
            <person name="Liu S."/>
            <person name="Lokyitsang T."/>
            <person name="Lokyitsang Y."/>
            <person name="Lubonja R."/>
            <person name="Lui A."/>
            <person name="MacDonald P."/>
            <person name="Magnisalis V."/>
            <person name="Maru K."/>
            <person name="Matthews C."/>
            <person name="McCusker W."/>
            <person name="McDonough S."/>
            <person name="Mehta T."/>
            <person name="Meldrim J."/>
            <person name="Meneus L."/>
            <person name="Mihai O."/>
            <person name="Mihalev A."/>
            <person name="Mihova T."/>
            <person name="Mittelman R."/>
            <person name="Mlenga V."/>
            <person name="Montmayeur A."/>
            <person name="Mulrain L."/>
            <person name="Navidi A."/>
            <person name="Naylor J."/>
            <person name="Negash T."/>
            <person name="Nguyen T."/>
            <person name="Nguyen N."/>
            <person name="Nicol R."/>
            <person name="Norbu C."/>
            <person name="Norbu N."/>
            <person name="Novod N."/>
            <person name="O'Neill B."/>
            <person name="Osman S."/>
            <person name="Markiewicz E."/>
            <person name="Oyono O.L."/>
            <person name="Patti C."/>
            <person name="Phunkhang P."/>
            <person name="Pierre F."/>
            <person name="Priest M."/>
            <person name="Raghuraman S."/>
            <person name="Rege F."/>
            <person name="Reyes R."/>
            <person name="Rise C."/>
            <person name="Rogov P."/>
            <person name="Ross K."/>
            <person name="Ryan E."/>
            <person name="Settipalli S."/>
            <person name="Shea T."/>
            <person name="Sherpa N."/>
            <person name="Shi L."/>
            <person name="Shih D."/>
            <person name="Sparrow T."/>
            <person name="Spaulding J."/>
            <person name="Stalker J."/>
            <person name="Stange-Thomann N."/>
            <person name="Stavropoulos S."/>
            <person name="Stone C."/>
            <person name="Strader C."/>
            <person name="Tesfaye S."/>
            <person name="Thomson T."/>
            <person name="Thoulutsang Y."/>
            <person name="Thoulutsang D."/>
            <person name="Topham K."/>
            <person name="Topping I."/>
            <person name="Tsamla T."/>
            <person name="Vassiliev H."/>
            <person name="Vo A."/>
            <person name="Wangchuk T."/>
            <person name="Wangdi T."/>
            <person name="Weiand M."/>
            <person name="Wilkinson J."/>
            <person name="Wilson A."/>
            <person name="Yadav S."/>
            <person name="Young G."/>
            <person name="Yu Q."/>
            <person name="Zembek L."/>
            <person name="Zhong D."/>
            <person name="Zimmer A."/>
            <person name="Zwirko Z."/>
            <person name="Jaffe D.B."/>
            <person name="Alvarez P."/>
            <person name="Brockman W."/>
            <person name="Butler J."/>
            <person name="Chin C."/>
            <person name="Gnerre S."/>
            <person name="Grabherr M."/>
            <person name="Kleber M."/>
            <person name="Mauceli E."/>
            <person name="MacCallum I."/>
        </authorList>
    </citation>
    <scope>NUCLEOTIDE SEQUENCE [LARGE SCALE GENOMIC DNA]</scope>
    <source>
        <strain evidence="9">MSH-3 / Tucson 14011-0111.49</strain>
    </source>
</reference>
<dbReference type="EMBL" id="CH479228">
    <property type="protein sequence ID" value="EDW35371.1"/>
    <property type="molecule type" value="Genomic_DNA"/>
</dbReference>
<evidence type="ECO:0000313" key="8">
    <source>
        <dbReference type="EMBL" id="EDW35371.1"/>
    </source>
</evidence>
<dbReference type="Gene3D" id="3.40.50.1820">
    <property type="entry name" value="alpha/beta hydrolase"/>
    <property type="match status" value="1"/>
</dbReference>
<protein>
    <submittedName>
        <fullName evidence="8">GL15319</fullName>
    </submittedName>
</protein>
<evidence type="ECO:0000256" key="3">
    <source>
        <dbReference type="ARBA" id="ARBA00022670"/>
    </source>
</evidence>
<gene>
    <name evidence="8" type="primary">Dper\GL15319</name>
    <name evidence="8" type="ORF">Dper_GL15319</name>
</gene>
<keyword evidence="9" id="KW-1185">Reference proteome</keyword>